<name>A0A392VJH8_9FABA</name>
<sequence>AAFEWTEECEQALQHLKKALFEPPVLSRPTDEEVLYLYLVVASETVSAAFIRETTKGQKPVYFMSKALQGP</sequence>
<dbReference type="AlphaFoldDB" id="A0A392VJH8"/>
<dbReference type="InterPro" id="IPR041577">
    <property type="entry name" value="RT_RNaseH_2"/>
</dbReference>
<dbReference type="SUPFAM" id="SSF56672">
    <property type="entry name" value="DNA/RNA polymerases"/>
    <property type="match status" value="1"/>
</dbReference>
<evidence type="ECO:0000313" key="3">
    <source>
        <dbReference type="Proteomes" id="UP000265520"/>
    </source>
</evidence>
<feature type="non-terminal residue" evidence="2">
    <location>
        <position position="1"/>
    </location>
</feature>
<dbReference type="PANTHER" id="PTHR48475:SF1">
    <property type="entry name" value="RNASE H TYPE-1 DOMAIN-CONTAINING PROTEIN"/>
    <property type="match status" value="1"/>
</dbReference>
<dbReference type="Proteomes" id="UP000265520">
    <property type="component" value="Unassembled WGS sequence"/>
</dbReference>
<comment type="caution">
    <text evidence="2">The sequence shown here is derived from an EMBL/GenBank/DDBJ whole genome shotgun (WGS) entry which is preliminary data.</text>
</comment>
<dbReference type="PANTHER" id="PTHR48475">
    <property type="entry name" value="RIBONUCLEASE H"/>
    <property type="match status" value="1"/>
</dbReference>
<proteinExistence type="predicted"/>
<dbReference type="EMBL" id="LXQA011143452">
    <property type="protein sequence ID" value="MCI86540.1"/>
    <property type="molecule type" value="Genomic_DNA"/>
</dbReference>
<dbReference type="Gene3D" id="3.30.70.270">
    <property type="match status" value="1"/>
</dbReference>
<dbReference type="InterPro" id="IPR043502">
    <property type="entry name" value="DNA/RNA_pol_sf"/>
</dbReference>
<protein>
    <recommendedName>
        <fullName evidence="1">Reverse transcriptase/retrotransposon-derived protein RNase H-like domain-containing protein</fullName>
    </recommendedName>
</protein>
<feature type="domain" description="Reverse transcriptase/retrotransposon-derived protein RNase H-like" evidence="1">
    <location>
        <begin position="5"/>
        <end position="69"/>
    </location>
</feature>
<reference evidence="2 3" key="1">
    <citation type="journal article" date="2018" name="Front. Plant Sci.">
        <title>Red Clover (Trifolium pratense) and Zigzag Clover (T. medium) - A Picture of Genomic Similarities and Differences.</title>
        <authorList>
            <person name="Dluhosova J."/>
            <person name="Istvanek J."/>
            <person name="Nedelnik J."/>
            <person name="Repkova J."/>
        </authorList>
    </citation>
    <scope>NUCLEOTIDE SEQUENCE [LARGE SCALE GENOMIC DNA]</scope>
    <source>
        <strain evidence="3">cv. 10/8</strain>
        <tissue evidence="2">Leaf</tissue>
    </source>
</reference>
<dbReference type="Pfam" id="PF17919">
    <property type="entry name" value="RT_RNaseH_2"/>
    <property type="match status" value="1"/>
</dbReference>
<evidence type="ECO:0000259" key="1">
    <source>
        <dbReference type="Pfam" id="PF17919"/>
    </source>
</evidence>
<dbReference type="InterPro" id="IPR043128">
    <property type="entry name" value="Rev_trsase/Diguanyl_cyclase"/>
</dbReference>
<keyword evidence="3" id="KW-1185">Reference proteome</keyword>
<accession>A0A392VJH8</accession>
<evidence type="ECO:0000313" key="2">
    <source>
        <dbReference type="EMBL" id="MCI86540.1"/>
    </source>
</evidence>
<feature type="non-terminal residue" evidence="2">
    <location>
        <position position="71"/>
    </location>
</feature>
<organism evidence="2 3">
    <name type="scientific">Trifolium medium</name>
    <dbReference type="NCBI Taxonomy" id="97028"/>
    <lineage>
        <taxon>Eukaryota</taxon>
        <taxon>Viridiplantae</taxon>
        <taxon>Streptophyta</taxon>
        <taxon>Embryophyta</taxon>
        <taxon>Tracheophyta</taxon>
        <taxon>Spermatophyta</taxon>
        <taxon>Magnoliopsida</taxon>
        <taxon>eudicotyledons</taxon>
        <taxon>Gunneridae</taxon>
        <taxon>Pentapetalae</taxon>
        <taxon>rosids</taxon>
        <taxon>fabids</taxon>
        <taxon>Fabales</taxon>
        <taxon>Fabaceae</taxon>
        <taxon>Papilionoideae</taxon>
        <taxon>50 kb inversion clade</taxon>
        <taxon>NPAAA clade</taxon>
        <taxon>Hologalegina</taxon>
        <taxon>IRL clade</taxon>
        <taxon>Trifolieae</taxon>
        <taxon>Trifolium</taxon>
    </lineage>
</organism>